<accession>A0A4U5QYJ7</accession>
<dbReference type="GO" id="GO:0008270">
    <property type="term" value="F:zinc ion binding"/>
    <property type="evidence" value="ECO:0007669"/>
    <property type="project" value="UniProtKB-KW"/>
</dbReference>
<dbReference type="PANTHER" id="PTHR35317">
    <property type="entry name" value="OS04G0629600 PROTEIN"/>
    <property type="match status" value="1"/>
</dbReference>
<feature type="domain" description="CCHC-type" evidence="2">
    <location>
        <begin position="176"/>
        <end position="192"/>
    </location>
</feature>
<keyword evidence="1" id="KW-0862">Zinc</keyword>
<dbReference type="PANTHER" id="PTHR35317:SF35">
    <property type="entry name" value="DUF4219 DOMAIN-CONTAINING PROTEIN"/>
    <property type="match status" value="1"/>
</dbReference>
<organism evidence="3">
    <name type="scientific">Populus alba</name>
    <name type="common">White poplar</name>
    <dbReference type="NCBI Taxonomy" id="43335"/>
    <lineage>
        <taxon>Eukaryota</taxon>
        <taxon>Viridiplantae</taxon>
        <taxon>Streptophyta</taxon>
        <taxon>Embryophyta</taxon>
        <taxon>Tracheophyta</taxon>
        <taxon>Spermatophyta</taxon>
        <taxon>Magnoliopsida</taxon>
        <taxon>eudicotyledons</taxon>
        <taxon>Gunneridae</taxon>
        <taxon>Pentapetalae</taxon>
        <taxon>rosids</taxon>
        <taxon>fabids</taxon>
        <taxon>Malpighiales</taxon>
        <taxon>Salicaceae</taxon>
        <taxon>Saliceae</taxon>
        <taxon>Populus</taxon>
    </lineage>
</organism>
<keyword evidence="1" id="KW-0863">Zinc-finger</keyword>
<proteinExistence type="predicted"/>
<dbReference type="AlphaFoldDB" id="A0A4U5QYJ7"/>
<evidence type="ECO:0000313" key="3">
    <source>
        <dbReference type="EMBL" id="TKS14747.1"/>
    </source>
</evidence>
<gene>
    <name evidence="3" type="ORF">D5086_0000039160</name>
</gene>
<sequence>MAESESLDGYLAKFFATVNNLKSLGEDVSENRIVQKLLMSLSRRYKSIVSIIEETRDLDVLRAEEVIASIKVYDKREDLHDERDKLTGTEKAFSSLKIGNNQAYSSHKGFQGRPLQRWQSKDRIGPNSFPNRIGTNYNNSSWNNTAWGSSQASIKPQFQACQKQHFGLCRHKGKPRCGRCNQFGHIVKDCESHSHKQLANYAKEERVTIGTMFYACHYASL</sequence>
<dbReference type="InterPro" id="IPR001878">
    <property type="entry name" value="Znf_CCHC"/>
</dbReference>
<dbReference type="Pfam" id="PF14223">
    <property type="entry name" value="Retrotran_gag_2"/>
    <property type="match status" value="1"/>
</dbReference>
<evidence type="ECO:0000256" key="1">
    <source>
        <dbReference type="PROSITE-ProRule" id="PRU00047"/>
    </source>
</evidence>
<reference evidence="3" key="1">
    <citation type="submission" date="2018-10" db="EMBL/GenBank/DDBJ databases">
        <title>Population genomic analysis revealed the cold adaptation of white poplar.</title>
        <authorList>
            <person name="Liu Y.-J."/>
        </authorList>
    </citation>
    <scope>NUCLEOTIDE SEQUENCE [LARGE SCALE GENOMIC DNA]</scope>
    <source>
        <strain evidence="3">PAL-ZL1</strain>
    </source>
</reference>
<keyword evidence="1" id="KW-0479">Metal-binding</keyword>
<dbReference type="GO" id="GO:0003676">
    <property type="term" value="F:nucleic acid binding"/>
    <property type="evidence" value="ECO:0007669"/>
    <property type="project" value="InterPro"/>
</dbReference>
<protein>
    <recommendedName>
        <fullName evidence="2">CCHC-type domain-containing protein</fullName>
    </recommendedName>
</protein>
<dbReference type="EMBL" id="RCHU01000111">
    <property type="protein sequence ID" value="TKS14747.1"/>
    <property type="molecule type" value="Genomic_DNA"/>
</dbReference>
<name>A0A4U5QYJ7_POPAL</name>
<comment type="caution">
    <text evidence="3">The sequence shown here is derived from an EMBL/GenBank/DDBJ whole genome shotgun (WGS) entry which is preliminary data.</text>
</comment>
<evidence type="ECO:0000259" key="2">
    <source>
        <dbReference type="PROSITE" id="PS50158"/>
    </source>
</evidence>
<dbReference type="PROSITE" id="PS50158">
    <property type="entry name" value="ZF_CCHC"/>
    <property type="match status" value="1"/>
</dbReference>